<sequence>MPLIDLSVPTDGAPPPADVRRFLREADRRIEDCLSSSRITGFVPSNYPGAYEILQSLISSSVIRGPLFCEWGSGYGVVTGLAAGLGYDAHGIEAEGELVDSARQLAEDFGLDTTFAHGSFVPRGGEERVLTAGNYSWLITDADYAYEDLGLDLADFDVVYAYPWPDEEDVTAQLFERYAGDGAVLLTFHGGTDFRLRRKAGRRKKRK</sequence>
<dbReference type="Proteomes" id="UP000214646">
    <property type="component" value="Unassembled WGS sequence"/>
</dbReference>
<dbReference type="InterPro" id="IPR029063">
    <property type="entry name" value="SAM-dependent_MTases_sf"/>
</dbReference>
<gene>
    <name evidence="1" type="ORF">FRUB_09984</name>
</gene>
<protein>
    <recommendedName>
        <fullName evidence="3">Methyltransferase domain-containing protein</fullName>
    </recommendedName>
</protein>
<comment type="caution">
    <text evidence="1">The sequence shown here is derived from an EMBL/GenBank/DDBJ whole genome shotgun (WGS) entry which is preliminary data.</text>
</comment>
<keyword evidence="2" id="KW-1185">Reference proteome</keyword>
<proteinExistence type="predicted"/>
<dbReference type="RefSeq" id="WP_088260332.1">
    <property type="nucleotide sequence ID" value="NZ_NIDE01000019.1"/>
</dbReference>
<dbReference type="AlphaFoldDB" id="A0A225D0V9"/>
<reference evidence="2" key="1">
    <citation type="submission" date="2017-06" db="EMBL/GenBank/DDBJ databases">
        <title>Genome analysis of Fimbriiglobus ruber SP5, the first member of the order Planctomycetales with confirmed chitinolytic capability.</title>
        <authorList>
            <person name="Ravin N.V."/>
            <person name="Rakitin A.L."/>
            <person name="Ivanova A.A."/>
            <person name="Beletsky A.V."/>
            <person name="Kulichevskaya I.S."/>
            <person name="Mardanov A.V."/>
            <person name="Dedysh S.N."/>
        </authorList>
    </citation>
    <scope>NUCLEOTIDE SEQUENCE [LARGE SCALE GENOMIC DNA]</scope>
    <source>
        <strain evidence="2">SP5</strain>
    </source>
</reference>
<evidence type="ECO:0008006" key="3">
    <source>
        <dbReference type="Google" id="ProtNLM"/>
    </source>
</evidence>
<dbReference type="EMBL" id="NIDE01000019">
    <property type="protein sequence ID" value="OWK35142.1"/>
    <property type="molecule type" value="Genomic_DNA"/>
</dbReference>
<dbReference type="SUPFAM" id="SSF53335">
    <property type="entry name" value="S-adenosyl-L-methionine-dependent methyltransferases"/>
    <property type="match status" value="1"/>
</dbReference>
<organism evidence="1 2">
    <name type="scientific">Fimbriiglobus ruber</name>
    <dbReference type="NCBI Taxonomy" id="1908690"/>
    <lineage>
        <taxon>Bacteria</taxon>
        <taxon>Pseudomonadati</taxon>
        <taxon>Planctomycetota</taxon>
        <taxon>Planctomycetia</taxon>
        <taxon>Gemmatales</taxon>
        <taxon>Gemmataceae</taxon>
        <taxon>Fimbriiglobus</taxon>
    </lineage>
</organism>
<dbReference type="OrthoDB" id="283520at2"/>
<evidence type="ECO:0000313" key="1">
    <source>
        <dbReference type="EMBL" id="OWK35142.1"/>
    </source>
</evidence>
<name>A0A225D0V9_9BACT</name>
<accession>A0A225D0V9</accession>
<evidence type="ECO:0000313" key="2">
    <source>
        <dbReference type="Proteomes" id="UP000214646"/>
    </source>
</evidence>
<dbReference type="Gene3D" id="3.40.50.150">
    <property type="entry name" value="Vaccinia Virus protein VP39"/>
    <property type="match status" value="1"/>
</dbReference>